<evidence type="ECO:0000313" key="1">
    <source>
        <dbReference type="EMBL" id="GLW91784.1"/>
    </source>
</evidence>
<gene>
    <name evidence="1" type="ORF">Aglo03_26000</name>
</gene>
<name>A0A9W6QNI6_9PSEU</name>
<evidence type="ECO:0000313" key="2">
    <source>
        <dbReference type="Proteomes" id="UP001165042"/>
    </source>
</evidence>
<keyword evidence="2" id="KW-1185">Reference proteome</keyword>
<organism evidence="1 2">
    <name type="scientific">Actinokineospora globicatena</name>
    <dbReference type="NCBI Taxonomy" id="103729"/>
    <lineage>
        <taxon>Bacteria</taxon>
        <taxon>Bacillati</taxon>
        <taxon>Actinomycetota</taxon>
        <taxon>Actinomycetes</taxon>
        <taxon>Pseudonocardiales</taxon>
        <taxon>Pseudonocardiaceae</taxon>
        <taxon>Actinokineospora</taxon>
    </lineage>
</organism>
<sequence length="404" mass="43273">MSLITGMGTTFNLPNYVGELFGLTPEETPLLSAIGGLTGGGMTTAVEMEWQTYDLRDPGQRTKVEGATAPTAEERTRDRVRNVVQIHQEKVSVSYTKQAAKGQIATPSADPYRGVPGTNPVQSELDWQVAQAVKGIALDVNWSFWNGQYSNPTTNATARKTRGLLQAITTNKITKATSTVTGLSSATDTITETSTGLANDDKIVFTNTGDATNIVAGRVYYVVSKSTNAFKVATSQGGSALTLGTSTSNIDYLKPWTTTLTTDVIDDLVQKAYDNGGMSEQFTAVLACNSSQKRAITKAYADAYGKSVMVTENARSIAGVSVETVQTDFGRLGLMLDRHLPQDALAALSLEQLRPVMLSIPDKGVFFEEPLAKTGASDEVQIYGEIGLEYGSERAHAQVRGLKV</sequence>
<protein>
    <submittedName>
        <fullName evidence="1">Uncharacterized protein</fullName>
    </submittedName>
</protein>
<dbReference type="InterPro" id="IPR035198">
    <property type="entry name" value="SU10_MCP"/>
</dbReference>
<dbReference type="Pfam" id="PF17236">
    <property type="entry name" value="SU10_MCP"/>
    <property type="match status" value="1"/>
</dbReference>
<dbReference type="Proteomes" id="UP001165042">
    <property type="component" value="Unassembled WGS sequence"/>
</dbReference>
<comment type="caution">
    <text evidence="1">The sequence shown here is derived from an EMBL/GenBank/DDBJ whole genome shotgun (WGS) entry which is preliminary data.</text>
</comment>
<proteinExistence type="predicted"/>
<reference evidence="1" key="1">
    <citation type="submission" date="2023-02" db="EMBL/GenBank/DDBJ databases">
        <title>Actinokineospora globicatena NBRC 15670.</title>
        <authorList>
            <person name="Ichikawa N."/>
            <person name="Sato H."/>
            <person name="Tonouchi N."/>
        </authorList>
    </citation>
    <scope>NUCLEOTIDE SEQUENCE</scope>
    <source>
        <strain evidence="1">NBRC 15670</strain>
    </source>
</reference>
<dbReference type="EMBL" id="BSSD01000003">
    <property type="protein sequence ID" value="GLW91784.1"/>
    <property type="molecule type" value="Genomic_DNA"/>
</dbReference>
<accession>A0A9W6QNI6</accession>
<dbReference type="RefSeq" id="WP_285610561.1">
    <property type="nucleotide sequence ID" value="NZ_BSSD01000003.1"/>
</dbReference>
<dbReference type="AlphaFoldDB" id="A0A9W6QNI6"/>